<proteinExistence type="predicted"/>
<gene>
    <name evidence="1" type="ORF">KVG95_21290</name>
</gene>
<keyword evidence="2" id="KW-1185">Reference proteome</keyword>
<dbReference type="RefSeq" id="WP_217857840.1">
    <property type="nucleotide sequence ID" value="NZ_JAHSTV010000010.1"/>
</dbReference>
<comment type="caution">
    <text evidence="1">The sequence shown here is derived from an EMBL/GenBank/DDBJ whole genome shotgun (WGS) entry which is preliminary data.</text>
</comment>
<accession>A0ABS6Q0Q9</accession>
<sequence length="924" mass="104346">MNNNSMLPAKVRDLIHFDTLLEQGMEAIDHYAGQVWTDKGEQDPGVTLLQDFCYGTSDLAYRHTLPLVDLLTPAVDRQGEGIFPAQFGPHRVLTCGPVTVDDYRRALLDLHSCDDGEAPGGFYFRNVQLTPESEAEQYQYWYDPASEKREFTFAKSGNDGQLAPLTLKGGYHLYVELARGAEKTKAQRALTQFLDTHRNMCEAVRNITWVTAQAINIKSSIELEDDCTNPARVLAELYTLAENFISPMAVRDSAANLVAQGLTNEAIYQGTQLTHGWITQLPPKLDYRSEITVDFGVLVNKWLSISGVKSITTFRGDMADNWTWTSSASYTYPQLWGSDPIAALAESSDIQLIKYGQRCSATEDEIREFIKPSALIVEQPVVMDYGRNRKPEDFHTLSKRLPPCYGLQQSVPTEVQKQLHQFLLPFEQALANGCQQLALLPDLLAFDRSHSTPVWGEQWPFAENSQSDKVHQDYKAELLLALKDYKLDNKELAIIDHLLGYFGSQRAPRILSGLLDKFLDVQRGYLRQHADLGYQRSNIQIQAVSALQKRIAARIGIGSELFAQSPALDKLPFYLVEHRALLPALPDEHYNTEQTPTAAKTDDKTENLLLTVDVTDYPLHVGVLIDLIIKDSGGPENDYILATVMVKEIDSAGTILTCSIQDNAQLSRNLQKLIDAMNAGTLRWKNSNVWLHDMWYPLHYDTDTGNFLNGEKRIVATYDAPYPVMLQQDDRITIRRNISPNSSLQLGDDKTIIHAQVVSRDWINGSFVIKAQDGSTLPEKEESYRWYIDDQGKTISDRFSFMVSLVFRRSLLADLKDAKTTEAWIKQCILEEIPCHISALVHWLDDTAFNQFGLAYQGWQHDGAPLGDRSYQLLKQLTLGRTPGVLDGIRHMRIATADQQNKATTPDWNPEYISKEELFYVPKN</sequence>
<organism evidence="1 2">
    <name type="scientific">Pseudomonas farris</name>
    <dbReference type="NCBI Taxonomy" id="2841207"/>
    <lineage>
        <taxon>Bacteria</taxon>
        <taxon>Pseudomonadati</taxon>
        <taxon>Pseudomonadota</taxon>
        <taxon>Gammaproteobacteria</taxon>
        <taxon>Pseudomonadales</taxon>
        <taxon>Pseudomonadaceae</taxon>
        <taxon>Pseudomonas</taxon>
    </lineage>
</organism>
<dbReference type="Proteomes" id="UP000886900">
    <property type="component" value="Unassembled WGS sequence"/>
</dbReference>
<reference evidence="1" key="1">
    <citation type="submission" date="2021-06" db="EMBL/GenBank/DDBJ databases">
        <title>Updating the genus Pseudomonas: Description of 43 new species and partition of the Pseudomonas putida group.</title>
        <authorList>
            <person name="Girard L."/>
            <person name="Lood C."/>
            <person name="Vandamme P."/>
            <person name="Rokni-Zadeh H."/>
            <person name="Van Noort V."/>
            <person name="Hofte M."/>
            <person name="Lavigne R."/>
            <person name="De Mot R."/>
        </authorList>
    </citation>
    <scope>NUCLEOTIDE SEQUENCE</scope>
    <source>
        <strain evidence="1">SWRI79</strain>
    </source>
</reference>
<name>A0ABS6Q0Q9_9PSED</name>
<dbReference type="EMBL" id="JAHSTV010000010">
    <property type="protein sequence ID" value="MBV4465866.1"/>
    <property type="molecule type" value="Genomic_DNA"/>
</dbReference>
<evidence type="ECO:0000313" key="2">
    <source>
        <dbReference type="Proteomes" id="UP000886900"/>
    </source>
</evidence>
<evidence type="ECO:0000313" key="1">
    <source>
        <dbReference type="EMBL" id="MBV4465866.1"/>
    </source>
</evidence>
<protein>
    <submittedName>
        <fullName evidence="1">Uncharacterized protein</fullName>
    </submittedName>
</protein>